<proteinExistence type="predicted"/>
<accession>A0A4C1TPZ0</accession>
<protein>
    <submittedName>
        <fullName evidence="2">Uncharacterized protein</fullName>
    </submittedName>
</protein>
<reference evidence="2 3" key="1">
    <citation type="journal article" date="2019" name="Commun. Biol.">
        <title>The bagworm genome reveals a unique fibroin gene that provides high tensile strength.</title>
        <authorList>
            <person name="Kono N."/>
            <person name="Nakamura H."/>
            <person name="Ohtoshi R."/>
            <person name="Tomita M."/>
            <person name="Numata K."/>
            <person name="Arakawa K."/>
        </authorList>
    </citation>
    <scope>NUCLEOTIDE SEQUENCE [LARGE SCALE GENOMIC DNA]</scope>
</reference>
<name>A0A4C1TPZ0_EUMVA</name>
<dbReference type="AlphaFoldDB" id="A0A4C1TPZ0"/>
<feature type="region of interest" description="Disordered" evidence="1">
    <location>
        <begin position="51"/>
        <end position="77"/>
    </location>
</feature>
<keyword evidence="3" id="KW-1185">Reference proteome</keyword>
<gene>
    <name evidence="2" type="ORF">EVAR_94362_1</name>
</gene>
<organism evidence="2 3">
    <name type="scientific">Eumeta variegata</name>
    <name type="common">Bagworm moth</name>
    <name type="synonym">Eumeta japonica</name>
    <dbReference type="NCBI Taxonomy" id="151549"/>
    <lineage>
        <taxon>Eukaryota</taxon>
        <taxon>Metazoa</taxon>
        <taxon>Ecdysozoa</taxon>
        <taxon>Arthropoda</taxon>
        <taxon>Hexapoda</taxon>
        <taxon>Insecta</taxon>
        <taxon>Pterygota</taxon>
        <taxon>Neoptera</taxon>
        <taxon>Endopterygota</taxon>
        <taxon>Lepidoptera</taxon>
        <taxon>Glossata</taxon>
        <taxon>Ditrysia</taxon>
        <taxon>Tineoidea</taxon>
        <taxon>Psychidae</taxon>
        <taxon>Oiketicinae</taxon>
        <taxon>Eumeta</taxon>
    </lineage>
</organism>
<evidence type="ECO:0000256" key="1">
    <source>
        <dbReference type="SAM" id="MobiDB-lite"/>
    </source>
</evidence>
<evidence type="ECO:0000313" key="2">
    <source>
        <dbReference type="EMBL" id="GBP16018.1"/>
    </source>
</evidence>
<evidence type="ECO:0000313" key="3">
    <source>
        <dbReference type="Proteomes" id="UP000299102"/>
    </source>
</evidence>
<comment type="caution">
    <text evidence="2">The sequence shown here is derived from an EMBL/GenBank/DDBJ whole genome shotgun (WGS) entry which is preliminary data.</text>
</comment>
<dbReference type="Proteomes" id="UP000299102">
    <property type="component" value="Unassembled WGS sequence"/>
</dbReference>
<dbReference type="EMBL" id="BGZK01000076">
    <property type="protein sequence ID" value="GBP16018.1"/>
    <property type="molecule type" value="Genomic_DNA"/>
</dbReference>
<sequence length="94" mass="10352">MTGPSADGPPCLAHSTSLDMDSRWRHRSFHDFVNSLSRYEFSQALLTALDAGTGSPKKRSGAVVKLSNYPPPRDSLRARPCVELTRSRARAHIS</sequence>